<feature type="domain" description="GBD/FH3" evidence="1">
    <location>
        <begin position="45"/>
        <end position="306"/>
    </location>
</feature>
<dbReference type="InterPro" id="IPR010473">
    <property type="entry name" value="GTPase-bd"/>
</dbReference>
<sequence>MKSKMPNRGKKGWCGCLQDDEPPEITYCMVDNAGTLAQVTFTPTLPIPPTNELNTMFEELVEELDLTAPNKAAMLSLPDEKKWQIYCSRKMDQTNGSTTDAPDNPEQYIEQLRNFKSSPLTENDDTEIKSRTRILDSLRTALRTQPHSFVLRFIECEGLLTLLEYLKKLDHYSGQTSLHCSIIGCIKALMNNSTGRSHVLGYPGAIDIIAQSLSTENIKTKIAVLEILGAVCLIPGGHKKVLDAMSHYQRFCNERSRFQEQSLPRSTSRLQRAQNTCVRYIYRARKRDFVPPYYNRPRLLRIEPRR</sequence>
<dbReference type="SMART" id="SM01140">
    <property type="entry name" value="Drf_GBD"/>
    <property type="match status" value="1"/>
</dbReference>
<dbReference type="Gene3D" id="1.25.10.10">
    <property type="entry name" value="Leucine-rich Repeat Variant"/>
    <property type="match status" value="1"/>
</dbReference>
<dbReference type="PROSITE" id="PS51232">
    <property type="entry name" value="GBD_FH3"/>
    <property type="match status" value="1"/>
</dbReference>
<dbReference type="InterPro" id="IPR014768">
    <property type="entry name" value="GBD/FH3_dom"/>
</dbReference>
<accession>A0A8D8QX99</accession>
<reference evidence="2" key="1">
    <citation type="submission" date="2021-05" db="EMBL/GenBank/DDBJ databases">
        <authorList>
            <person name="Alioto T."/>
            <person name="Alioto T."/>
            <person name="Gomez Garrido J."/>
        </authorList>
    </citation>
    <scope>NUCLEOTIDE SEQUENCE</scope>
</reference>
<dbReference type="GO" id="GO:0030036">
    <property type="term" value="P:actin cytoskeleton organization"/>
    <property type="evidence" value="ECO:0007669"/>
    <property type="project" value="InterPro"/>
</dbReference>
<dbReference type="EMBL" id="HBUF01110799">
    <property type="protein sequence ID" value="CAG6640150.1"/>
    <property type="molecule type" value="Transcribed_RNA"/>
</dbReference>
<dbReference type="InterPro" id="IPR051425">
    <property type="entry name" value="Formin_Homology"/>
</dbReference>
<name>A0A8D8QX99_9HEMI</name>
<evidence type="ECO:0000259" key="1">
    <source>
        <dbReference type="PROSITE" id="PS51232"/>
    </source>
</evidence>
<dbReference type="GO" id="GO:0003779">
    <property type="term" value="F:actin binding"/>
    <property type="evidence" value="ECO:0007669"/>
    <property type="project" value="InterPro"/>
</dbReference>
<dbReference type="AlphaFoldDB" id="A0A8D8QX99"/>
<protein>
    <submittedName>
        <fullName evidence="2">Disheveled-associated activator of morphogenesis 1</fullName>
    </submittedName>
</protein>
<dbReference type="PANTHER" id="PTHR45725">
    <property type="entry name" value="FORMIN HOMOLOGY 2 FAMILY MEMBER"/>
    <property type="match status" value="1"/>
</dbReference>
<evidence type="ECO:0000313" key="2">
    <source>
        <dbReference type="EMBL" id="CAG6640148.1"/>
    </source>
</evidence>
<dbReference type="GO" id="GO:0031267">
    <property type="term" value="F:small GTPase binding"/>
    <property type="evidence" value="ECO:0007669"/>
    <property type="project" value="InterPro"/>
</dbReference>
<dbReference type="EMBL" id="HBUF01110798">
    <property type="protein sequence ID" value="CAG6640148.1"/>
    <property type="molecule type" value="Transcribed_RNA"/>
</dbReference>
<dbReference type="EMBL" id="HBUF01110800">
    <property type="protein sequence ID" value="CAG6640152.1"/>
    <property type="molecule type" value="Transcribed_RNA"/>
</dbReference>
<organism evidence="2">
    <name type="scientific">Cacopsylla melanoneura</name>
    <dbReference type="NCBI Taxonomy" id="428564"/>
    <lineage>
        <taxon>Eukaryota</taxon>
        <taxon>Metazoa</taxon>
        <taxon>Ecdysozoa</taxon>
        <taxon>Arthropoda</taxon>
        <taxon>Hexapoda</taxon>
        <taxon>Insecta</taxon>
        <taxon>Pterygota</taxon>
        <taxon>Neoptera</taxon>
        <taxon>Paraneoptera</taxon>
        <taxon>Hemiptera</taxon>
        <taxon>Sternorrhyncha</taxon>
        <taxon>Psylloidea</taxon>
        <taxon>Psyllidae</taxon>
        <taxon>Psyllinae</taxon>
        <taxon>Cacopsylla</taxon>
    </lineage>
</organism>
<dbReference type="Pfam" id="PF06371">
    <property type="entry name" value="Drf_GBD"/>
    <property type="match status" value="1"/>
</dbReference>
<dbReference type="PANTHER" id="PTHR45725:SF1">
    <property type="entry name" value="DISHEVELLED ASSOCIATED ACTIVATOR OF MORPHOGENESIS, ISOFORM D"/>
    <property type="match status" value="1"/>
</dbReference>
<dbReference type="InterPro" id="IPR016024">
    <property type="entry name" value="ARM-type_fold"/>
</dbReference>
<dbReference type="SUPFAM" id="SSF48371">
    <property type="entry name" value="ARM repeat"/>
    <property type="match status" value="1"/>
</dbReference>
<dbReference type="InterPro" id="IPR011989">
    <property type="entry name" value="ARM-like"/>
</dbReference>
<proteinExistence type="predicted"/>
<dbReference type="GO" id="GO:0030838">
    <property type="term" value="P:positive regulation of actin filament polymerization"/>
    <property type="evidence" value="ECO:0007669"/>
    <property type="project" value="TreeGrafter"/>
</dbReference>